<dbReference type="InterPro" id="IPR011701">
    <property type="entry name" value="MFS"/>
</dbReference>
<organism evidence="9 10">
    <name type="scientific">Nocardia veterana</name>
    <dbReference type="NCBI Taxonomy" id="132249"/>
    <lineage>
        <taxon>Bacteria</taxon>
        <taxon>Bacillati</taxon>
        <taxon>Actinomycetota</taxon>
        <taxon>Actinomycetes</taxon>
        <taxon>Mycobacteriales</taxon>
        <taxon>Nocardiaceae</taxon>
        <taxon>Nocardia</taxon>
    </lineage>
</organism>
<protein>
    <submittedName>
        <fullName evidence="9">MFS transporter</fullName>
    </submittedName>
</protein>
<accession>A0A7X6M3C5</accession>
<evidence type="ECO:0000256" key="6">
    <source>
        <dbReference type="ARBA" id="ARBA00023136"/>
    </source>
</evidence>
<evidence type="ECO:0000313" key="10">
    <source>
        <dbReference type="Proteomes" id="UP000523447"/>
    </source>
</evidence>
<dbReference type="Proteomes" id="UP000523447">
    <property type="component" value="Unassembled WGS sequence"/>
</dbReference>
<feature type="transmembrane region" description="Helical" evidence="7">
    <location>
        <begin position="348"/>
        <end position="367"/>
    </location>
</feature>
<dbReference type="PANTHER" id="PTHR43266:SF2">
    <property type="entry name" value="MAJOR FACILITATOR SUPERFAMILY (MFS) PROFILE DOMAIN-CONTAINING PROTEIN"/>
    <property type="match status" value="1"/>
</dbReference>
<feature type="transmembrane region" description="Helical" evidence="7">
    <location>
        <begin position="379"/>
        <end position="398"/>
    </location>
</feature>
<keyword evidence="3" id="KW-1003">Cell membrane</keyword>
<dbReference type="GO" id="GO:0005886">
    <property type="term" value="C:plasma membrane"/>
    <property type="evidence" value="ECO:0007669"/>
    <property type="project" value="UniProtKB-SubCell"/>
</dbReference>
<gene>
    <name evidence="9" type="ORF">HGA07_25465</name>
</gene>
<feature type="transmembrane region" description="Helical" evidence="7">
    <location>
        <begin position="282"/>
        <end position="303"/>
    </location>
</feature>
<feature type="transmembrane region" description="Helical" evidence="7">
    <location>
        <begin position="12"/>
        <end position="36"/>
    </location>
</feature>
<keyword evidence="10" id="KW-1185">Reference proteome</keyword>
<dbReference type="PANTHER" id="PTHR43266">
    <property type="entry name" value="MACROLIDE-EFFLUX PROTEIN"/>
    <property type="match status" value="1"/>
</dbReference>
<dbReference type="RefSeq" id="WP_040715418.1">
    <property type="nucleotide sequence ID" value="NZ_CAWPHS010000031.1"/>
</dbReference>
<comment type="subcellular location">
    <subcellularLocation>
        <location evidence="1">Cell membrane</location>
        <topology evidence="1">Multi-pass membrane protein</topology>
    </subcellularLocation>
</comment>
<dbReference type="InterPro" id="IPR020846">
    <property type="entry name" value="MFS_dom"/>
</dbReference>
<keyword evidence="6 7" id="KW-0472">Membrane</keyword>
<dbReference type="GO" id="GO:0022857">
    <property type="term" value="F:transmembrane transporter activity"/>
    <property type="evidence" value="ECO:0007669"/>
    <property type="project" value="InterPro"/>
</dbReference>
<evidence type="ECO:0000259" key="8">
    <source>
        <dbReference type="PROSITE" id="PS50850"/>
    </source>
</evidence>
<evidence type="ECO:0000256" key="3">
    <source>
        <dbReference type="ARBA" id="ARBA00022475"/>
    </source>
</evidence>
<keyword evidence="2" id="KW-0813">Transport</keyword>
<dbReference type="PROSITE" id="PS50850">
    <property type="entry name" value="MFS"/>
    <property type="match status" value="1"/>
</dbReference>
<keyword evidence="4 7" id="KW-0812">Transmembrane</keyword>
<feature type="transmembrane region" description="Helical" evidence="7">
    <location>
        <begin position="249"/>
        <end position="270"/>
    </location>
</feature>
<dbReference type="CDD" id="cd06173">
    <property type="entry name" value="MFS_MefA_like"/>
    <property type="match status" value="1"/>
</dbReference>
<dbReference type="AlphaFoldDB" id="A0A7X6M3C5"/>
<dbReference type="SUPFAM" id="SSF103473">
    <property type="entry name" value="MFS general substrate transporter"/>
    <property type="match status" value="1"/>
</dbReference>
<evidence type="ECO:0000256" key="1">
    <source>
        <dbReference type="ARBA" id="ARBA00004651"/>
    </source>
</evidence>
<dbReference type="EMBL" id="JAAXPE010000037">
    <property type="protein sequence ID" value="NKY88951.1"/>
    <property type="molecule type" value="Genomic_DNA"/>
</dbReference>
<feature type="transmembrane region" description="Helical" evidence="7">
    <location>
        <begin position="42"/>
        <end position="65"/>
    </location>
</feature>
<evidence type="ECO:0000256" key="7">
    <source>
        <dbReference type="SAM" id="Phobius"/>
    </source>
</evidence>
<evidence type="ECO:0000313" key="9">
    <source>
        <dbReference type="EMBL" id="NKY88951.1"/>
    </source>
</evidence>
<evidence type="ECO:0000256" key="2">
    <source>
        <dbReference type="ARBA" id="ARBA00022448"/>
    </source>
</evidence>
<feature type="transmembrane region" description="Helical" evidence="7">
    <location>
        <begin position="219"/>
        <end position="243"/>
    </location>
</feature>
<evidence type="ECO:0000256" key="5">
    <source>
        <dbReference type="ARBA" id="ARBA00022989"/>
    </source>
</evidence>
<keyword evidence="5 7" id="KW-1133">Transmembrane helix</keyword>
<name>A0A7X6M3C5_9NOCA</name>
<dbReference type="Pfam" id="PF07690">
    <property type="entry name" value="MFS_1"/>
    <property type="match status" value="1"/>
</dbReference>
<reference evidence="9 10" key="1">
    <citation type="submission" date="2020-04" db="EMBL/GenBank/DDBJ databases">
        <title>MicrobeNet Type strains.</title>
        <authorList>
            <person name="Nicholson A.C."/>
        </authorList>
    </citation>
    <scope>NUCLEOTIDE SEQUENCE [LARGE SCALE GENOMIC DNA]</scope>
    <source>
        <strain evidence="9 10">DSM 44445</strain>
    </source>
</reference>
<dbReference type="Gene3D" id="1.20.1250.20">
    <property type="entry name" value="MFS general substrate transporter like domains"/>
    <property type="match status" value="1"/>
</dbReference>
<comment type="caution">
    <text evidence="9">The sequence shown here is derived from an EMBL/GenBank/DDBJ whole genome shotgun (WGS) entry which is preliminary data.</text>
</comment>
<dbReference type="InterPro" id="IPR036259">
    <property type="entry name" value="MFS_trans_sf"/>
</dbReference>
<proteinExistence type="predicted"/>
<sequence length="414" mass="42958">MLEVLRHRRFRRLFTAQVVALVGTGLLTVALGLLAYDLAGRAAGAVLGTALAIKMIAYVGVAPVISALTDRVPRRTLLVSADVVRAVIALLLPLVTHIWEIYGLIFLLQAASATFTPAFQAVIPSILPDERDYTRGLSLSRAAYDLEALLSPVLAAALLTVIGYHLLFVGTAVGFVTSAVMVGGTRLPRLTPPNRAVPLRTRITRGAHYMATRPVLRGLLAMNLAVAAATALVIVDSVVYVRVLLHGSASGLALALGCYGGGSMMIALAIPRLLTGISDRRLMMTGCAILPIGLIGAAALAAFRPAPTPGWALLVAAWVLLGAGSSLINTPAARLLRAQSDSDSRTAVFTAQFSLSHACFLLTYPIAGWLGAAAGQADAAIVLAALATLAAVVAARAWPAHESSGAQMAATGSR</sequence>
<feature type="domain" description="Major facilitator superfamily (MFS) profile" evidence="8">
    <location>
        <begin position="9"/>
        <end position="402"/>
    </location>
</feature>
<evidence type="ECO:0000256" key="4">
    <source>
        <dbReference type="ARBA" id="ARBA00022692"/>
    </source>
</evidence>
<feature type="transmembrane region" description="Helical" evidence="7">
    <location>
        <begin position="309"/>
        <end position="328"/>
    </location>
</feature>